<dbReference type="InterPro" id="IPR000276">
    <property type="entry name" value="GPCR_Rhodpsn"/>
</dbReference>
<proteinExistence type="inferred from homology"/>
<feature type="domain" description="G-protein coupled receptors family 1 profile" evidence="14">
    <location>
        <begin position="41"/>
        <end position="287"/>
    </location>
</feature>
<feature type="transmembrane region" description="Helical" evidence="13">
    <location>
        <begin position="237"/>
        <end position="258"/>
    </location>
</feature>
<dbReference type="InterPro" id="IPR050427">
    <property type="entry name" value="Olfactory_Receptors"/>
</dbReference>
<dbReference type="PROSITE" id="PS00237">
    <property type="entry name" value="G_PROTEIN_RECEP_F1_1"/>
    <property type="match status" value="1"/>
</dbReference>
<feature type="transmembrane region" description="Helical" evidence="13">
    <location>
        <begin position="140"/>
        <end position="164"/>
    </location>
</feature>
<evidence type="ECO:0000256" key="5">
    <source>
        <dbReference type="ARBA" id="ARBA00022692"/>
    </source>
</evidence>
<dbReference type="FunFam" id="1.10.1220.70:FF:000001">
    <property type="entry name" value="Olfactory receptor"/>
    <property type="match status" value="1"/>
</dbReference>
<keyword evidence="10 12" id="KW-0675">Receptor</keyword>
<reference evidence="16" key="1">
    <citation type="submission" date="2025-08" db="UniProtKB">
        <authorList>
            <consortium name="RefSeq"/>
        </authorList>
    </citation>
    <scope>IDENTIFICATION</scope>
</reference>
<evidence type="ECO:0000256" key="2">
    <source>
        <dbReference type="ARBA" id="ARBA00010663"/>
    </source>
</evidence>
<accession>A0A6P3FE23</accession>
<gene>
    <name evidence="16" type="primary">LOC101577807</name>
</gene>
<dbReference type="Pfam" id="PF13853">
    <property type="entry name" value="7tm_4"/>
    <property type="match status" value="1"/>
</dbReference>
<dbReference type="GO" id="GO:0004984">
    <property type="term" value="F:olfactory receptor activity"/>
    <property type="evidence" value="ECO:0007669"/>
    <property type="project" value="InterPro"/>
</dbReference>
<name>A0A6P3FE23_OCTDE</name>
<dbReference type="Gene3D" id="1.20.1070.10">
    <property type="entry name" value="Rhodopsin 7-helix transmembrane proteins"/>
    <property type="match status" value="1"/>
</dbReference>
<feature type="transmembrane region" description="Helical" evidence="13">
    <location>
        <begin position="205"/>
        <end position="225"/>
    </location>
</feature>
<keyword evidence="9 13" id="KW-0472">Membrane</keyword>
<keyword evidence="15" id="KW-1185">Reference proteome</keyword>
<keyword evidence="7 13" id="KW-1133">Transmembrane helix</keyword>
<evidence type="ECO:0000256" key="6">
    <source>
        <dbReference type="ARBA" id="ARBA00022725"/>
    </source>
</evidence>
<evidence type="ECO:0000256" key="1">
    <source>
        <dbReference type="ARBA" id="ARBA00004651"/>
    </source>
</evidence>
<evidence type="ECO:0000256" key="12">
    <source>
        <dbReference type="RuleBase" id="RU000688"/>
    </source>
</evidence>
<dbReference type="SUPFAM" id="SSF81321">
    <property type="entry name" value="Family A G protein-coupled receptor-like"/>
    <property type="match status" value="1"/>
</dbReference>
<keyword evidence="8 12" id="KW-0297">G-protein coupled receptor</keyword>
<keyword evidence="6 13" id="KW-0552">Olfaction</keyword>
<feature type="transmembrane region" description="Helical" evidence="13">
    <location>
        <begin position="23"/>
        <end position="47"/>
    </location>
</feature>
<evidence type="ECO:0000259" key="14">
    <source>
        <dbReference type="PROSITE" id="PS50262"/>
    </source>
</evidence>
<feature type="transmembrane region" description="Helical" evidence="13">
    <location>
        <begin position="98"/>
        <end position="120"/>
    </location>
</feature>
<dbReference type="FunCoup" id="A0A6P3FE23">
    <property type="interactions" value="669"/>
</dbReference>
<keyword evidence="4 13" id="KW-0716">Sensory transduction</keyword>
<dbReference type="PANTHER" id="PTHR48002">
    <property type="entry name" value="OLFACTORY RECEPTOR"/>
    <property type="match status" value="1"/>
</dbReference>
<dbReference type="AlphaFoldDB" id="A0A6P3FE23"/>
<dbReference type="PRINTS" id="PR00245">
    <property type="entry name" value="OLFACTORYR"/>
</dbReference>
<evidence type="ECO:0000256" key="4">
    <source>
        <dbReference type="ARBA" id="ARBA00022606"/>
    </source>
</evidence>
<dbReference type="InterPro" id="IPR000725">
    <property type="entry name" value="Olfact_rcpt"/>
</dbReference>
<evidence type="ECO:0000256" key="7">
    <source>
        <dbReference type="ARBA" id="ARBA00022989"/>
    </source>
</evidence>
<evidence type="ECO:0000313" key="16">
    <source>
        <dbReference type="RefSeq" id="XP_004644101.1"/>
    </source>
</evidence>
<sequence length="308" mass="34534">MQIENSTVVTEFILLGLTQSQEIQLLVFVLISVFYLIILPGNFFIILTIRSDPGLSAPLYFFLGNLAFLDASYSFIVAPRMLVDFLSEKKVISYRGCITQLFFLHLLGGGEGLLLVVMAFDRYIAICRPLHYSTLMSPKVCYVMVLALWLGGFVHSIIQVALILRLPFCGPNQLDNFFCDVPQVIKLACTDTFVVELLMVFNSGLMTLLCFLGLLASYVVILCRVSVSSSEGKNKAISTCTTHIIIILLMFGPAIFIYTRPFRALAADKVVSFFHTVIFPLMNPVIYTLRNKEVKSSMKKLLIRYVAC</sequence>
<evidence type="ECO:0000313" key="15">
    <source>
        <dbReference type="Proteomes" id="UP000515203"/>
    </source>
</evidence>
<dbReference type="PRINTS" id="PR00237">
    <property type="entry name" value="GPCRRHODOPSN"/>
</dbReference>
<feature type="transmembrane region" description="Helical" evidence="13">
    <location>
        <begin position="270"/>
        <end position="289"/>
    </location>
</feature>
<evidence type="ECO:0000256" key="10">
    <source>
        <dbReference type="ARBA" id="ARBA00023170"/>
    </source>
</evidence>
<protein>
    <recommendedName>
        <fullName evidence="13">Olfactory receptor</fullName>
    </recommendedName>
</protein>
<dbReference type="GO" id="GO:0005886">
    <property type="term" value="C:plasma membrane"/>
    <property type="evidence" value="ECO:0007669"/>
    <property type="project" value="UniProtKB-SubCell"/>
</dbReference>
<dbReference type="Proteomes" id="UP000515203">
    <property type="component" value="Unplaced"/>
</dbReference>
<dbReference type="RefSeq" id="XP_004644101.1">
    <property type="nucleotide sequence ID" value="XM_004644044.1"/>
</dbReference>
<dbReference type="GeneID" id="101577807"/>
<feature type="transmembrane region" description="Helical" evidence="13">
    <location>
        <begin position="59"/>
        <end position="78"/>
    </location>
</feature>
<evidence type="ECO:0000256" key="3">
    <source>
        <dbReference type="ARBA" id="ARBA00022475"/>
    </source>
</evidence>
<dbReference type="GO" id="GO:0004930">
    <property type="term" value="F:G protein-coupled receptor activity"/>
    <property type="evidence" value="ECO:0007669"/>
    <property type="project" value="UniProtKB-KW"/>
</dbReference>
<dbReference type="FunFam" id="1.20.1070.10:FF:000007">
    <property type="entry name" value="Olfactory receptor"/>
    <property type="match status" value="1"/>
</dbReference>
<keyword evidence="5 12" id="KW-0812">Transmembrane</keyword>
<evidence type="ECO:0000256" key="13">
    <source>
        <dbReference type="RuleBase" id="RU363047"/>
    </source>
</evidence>
<dbReference type="InterPro" id="IPR017452">
    <property type="entry name" value="GPCR_Rhodpsn_7TM"/>
</dbReference>
<evidence type="ECO:0000256" key="8">
    <source>
        <dbReference type="ARBA" id="ARBA00023040"/>
    </source>
</evidence>
<evidence type="ECO:0000256" key="9">
    <source>
        <dbReference type="ARBA" id="ARBA00023136"/>
    </source>
</evidence>
<comment type="subcellular location">
    <subcellularLocation>
        <location evidence="1 13">Cell membrane</location>
        <topology evidence="1 13">Multi-pass membrane protein</topology>
    </subcellularLocation>
</comment>
<dbReference type="PROSITE" id="PS50262">
    <property type="entry name" value="G_PROTEIN_RECEP_F1_2"/>
    <property type="match status" value="1"/>
</dbReference>
<keyword evidence="3 13" id="KW-1003">Cell membrane</keyword>
<dbReference type="OrthoDB" id="6130476at2759"/>
<evidence type="ECO:0000256" key="11">
    <source>
        <dbReference type="ARBA" id="ARBA00023224"/>
    </source>
</evidence>
<dbReference type="InParanoid" id="A0A6P3FE23"/>
<comment type="similarity">
    <text evidence="2 12">Belongs to the G-protein coupled receptor 1 family.</text>
</comment>
<organism evidence="15 16">
    <name type="scientific">Octodon degus</name>
    <name type="common">Degu</name>
    <name type="synonym">Sciurus degus</name>
    <dbReference type="NCBI Taxonomy" id="10160"/>
    <lineage>
        <taxon>Eukaryota</taxon>
        <taxon>Metazoa</taxon>
        <taxon>Chordata</taxon>
        <taxon>Craniata</taxon>
        <taxon>Vertebrata</taxon>
        <taxon>Euteleostomi</taxon>
        <taxon>Mammalia</taxon>
        <taxon>Eutheria</taxon>
        <taxon>Euarchontoglires</taxon>
        <taxon>Glires</taxon>
        <taxon>Rodentia</taxon>
        <taxon>Hystricomorpha</taxon>
        <taxon>Octodontidae</taxon>
        <taxon>Octodon</taxon>
    </lineage>
</organism>
<keyword evidence="11 12" id="KW-0807">Transducer</keyword>